<dbReference type="PANTHER" id="PTHR43649:SF33">
    <property type="entry name" value="POLYGALACTURONAN_RHAMNOGALACTURONAN-BINDING PROTEIN YTCQ"/>
    <property type="match status" value="1"/>
</dbReference>
<evidence type="ECO:0000256" key="4">
    <source>
        <dbReference type="ARBA" id="ARBA00023139"/>
    </source>
</evidence>
<evidence type="ECO:0000256" key="3">
    <source>
        <dbReference type="ARBA" id="ARBA00023136"/>
    </source>
</evidence>
<dbReference type="AlphaFoldDB" id="A0A7W9GN47"/>
<dbReference type="CDD" id="cd13585">
    <property type="entry name" value="PBP2_TMBP_like"/>
    <property type="match status" value="1"/>
</dbReference>
<dbReference type="Proteomes" id="UP000542813">
    <property type="component" value="Unassembled WGS sequence"/>
</dbReference>
<evidence type="ECO:0000313" key="7">
    <source>
        <dbReference type="Proteomes" id="UP000542813"/>
    </source>
</evidence>
<name>A0A7W9GN47_9ACTN</name>
<gene>
    <name evidence="6" type="ORF">HD601_001509</name>
</gene>
<keyword evidence="2" id="KW-0732">Signal</keyword>
<reference evidence="6 7" key="1">
    <citation type="submission" date="2020-08" db="EMBL/GenBank/DDBJ databases">
        <title>Sequencing the genomes of 1000 actinobacteria strains.</title>
        <authorList>
            <person name="Klenk H.-P."/>
        </authorList>
    </citation>
    <scope>NUCLEOTIDE SEQUENCE [LARGE SCALE GENOMIC DNA]</scope>
    <source>
        <strain evidence="6 7">DSM 102122</strain>
    </source>
</reference>
<evidence type="ECO:0000256" key="1">
    <source>
        <dbReference type="ARBA" id="ARBA00022475"/>
    </source>
</evidence>
<keyword evidence="6" id="KW-0813">Transport</keyword>
<dbReference type="SUPFAM" id="SSF53850">
    <property type="entry name" value="Periplasmic binding protein-like II"/>
    <property type="match status" value="1"/>
</dbReference>
<dbReference type="Gene3D" id="3.40.190.10">
    <property type="entry name" value="Periplasmic binding protein-like II"/>
    <property type="match status" value="1"/>
</dbReference>
<protein>
    <submittedName>
        <fullName evidence="6">Multiple sugar transport system substrate-binding protein</fullName>
    </submittedName>
</protein>
<dbReference type="RefSeq" id="WP_184820667.1">
    <property type="nucleotide sequence ID" value="NZ_JACHMM010000001.1"/>
</dbReference>
<dbReference type="Pfam" id="PF01547">
    <property type="entry name" value="SBP_bac_1"/>
    <property type="match status" value="1"/>
</dbReference>
<dbReference type="InterPro" id="IPR050490">
    <property type="entry name" value="Bact_solute-bd_prot1"/>
</dbReference>
<keyword evidence="4" id="KW-0564">Palmitate</keyword>
<evidence type="ECO:0000313" key="6">
    <source>
        <dbReference type="EMBL" id="MBB5786934.1"/>
    </source>
</evidence>
<dbReference type="InterPro" id="IPR006059">
    <property type="entry name" value="SBP"/>
</dbReference>
<keyword evidence="5" id="KW-0449">Lipoprotein</keyword>
<accession>A0A7W9GN47</accession>
<dbReference type="EMBL" id="JACHMM010000001">
    <property type="protein sequence ID" value="MBB5786934.1"/>
    <property type="molecule type" value="Genomic_DNA"/>
</dbReference>
<keyword evidence="7" id="KW-1185">Reference proteome</keyword>
<sequence length="420" mass="44958">MVGSLALAACGGSGSDGGDSASGACEGAPLKVAVRSQFAPNMEKVLAAYEDESGADTELQTLPDDNAQYQQSIVAQRMGDEMPDVLENIDTLVNAMAESKVTADLTPFLSDGDLQEDSFLPQFLDAYRPIDLPDEIHGMPVAADAYVLFYNKDLFAQYGVDLPTEDWTWDDFYAAAKEITTAGNGEVFGFVGANLPQPTFNPVIQSYGGFVYDKDSNTTGIGEPEAIEAWKFLLQPYQDGTYAPFEIGSSPSPPDFASGRVAMAFSTRKNVPNFRNQLTADWDVAPVPMLNGEHPIGGGSYGLSMSERSECKDNAWDFLTWFYTEEGGMKIMQENYATVPPTLDGVESGSWRDLPGPPANVQVFADAVADAKMAPQLPRAAGPELAAALLAAQQKVLLEGASVEDAFGEAASDVNDALEE</sequence>
<proteinExistence type="predicted"/>
<dbReference type="PANTHER" id="PTHR43649">
    <property type="entry name" value="ARABINOSE-BINDING PROTEIN-RELATED"/>
    <property type="match status" value="1"/>
</dbReference>
<evidence type="ECO:0000256" key="5">
    <source>
        <dbReference type="ARBA" id="ARBA00023288"/>
    </source>
</evidence>
<keyword evidence="1" id="KW-1003">Cell membrane</keyword>
<organism evidence="6 7">
    <name type="scientific">Jiangella mangrovi</name>
    <dbReference type="NCBI Taxonomy" id="1524084"/>
    <lineage>
        <taxon>Bacteria</taxon>
        <taxon>Bacillati</taxon>
        <taxon>Actinomycetota</taxon>
        <taxon>Actinomycetes</taxon>
        <taxon>Jiangellales</taxon>
        <taxon>Jiangellaceae</taxon>
        <taxon>Jiangella</taxon>
    </lineage>
</organism>
<comment type="caution">
    <text evidence="6">The sequence shown here is derived from an EMBL/GenBank/DDBJ whole genome shotgun (WGS) entry which is preliminary data.</text>
</comment>
<keyword evidence="6" id="KW-0762">Sugar transport</keyword>
<keyword evidence="3" id="KW-0472">Membrane</keyword>
<evidence type="ECO:0000256" key="2">
    <source>
        <dbReference type="ARBA" id="ARBA00022729"/>
    </source>
</evidence>